<feature type="compositionally biased region" description="Acidic residues" evidence="1">
    <location>
        <begin position="357"/>
        <end position="375"/>
    </location>
</feature>
<dbReference type="EMBL" id="KV426112">
    <property type="protein sequence ID" value="KZV87901.1"/>
    <property type="molecule type" value="Genomic_DNA"/>
</dbReference>
<dbReference type="Proteomes" id="UP000077266">
    <property type="component" value="Unassembled WGS sequence"/>
</dbReference>
<accession>A0A165EX79</accession>
<proteinExistence type="predicted"/>
<dbReference type="AlphaFoldDB" id="A0A165EX79"/>
<reference evidence="2 3" key="1">
    <citation type="journal article" date="2016" name="Mol. Biol. Evol.">
        <title>Comparative Genomics of Early-Diverging Mushroom-Forming Fungi Provides Insights into the Origins of Lignocellulose Decay Capabilities.</title>
        <authorList>
            <person name="Nagy L.G."/>
            <person name="Riley R."/>
            <person name="Tritt A."/>
            <person name="Adam C."/>
            <person name="Daum C."/>
            <person name="Floudas D."/>
            <person name="Sun H."/>
            <person name="Yadav J.S."/>
            <person name="Pangilinan J."/>
            <person name="Larsson K.H."/>
            <person name="Matsuura K."/>
            <person name="Barry K."/>
            <person name="Labutti K."/>
            <person name="Kuo R."/>
            <person name="Ohm R.A."/>
            <person name="Bhattacharya S.S."/>
            <person name="Shirouzu T."/>
            <person name="Yoshinaga Y."/>
            <person name="Martin F.M."/>
            <person name="Grigoriev I.V."/>
            <person name="Hibbett D.S."/>
        </authorList>
    </citation>
    <scope>NUCLEOTIDE SEQUENCE [LARGE SCALE GENOMIC DNA]</scope>
    <source>
        <strain evidence="2 3">HHB12029</strain>
    </source>
</reference>
<gene>
    <name evidence="2" type="ORF">EXIGLDRAFT_697162</name>
</gene>
<protein>
    <recommendedName>
        <fullName evidence="4">C2H2-type domain-containing protein</fullName>
    </recommendedName>
</protein>
<organism evidence="2 3">
    <name type="scientific">Exidia glandulosa HHB12029</name>
    <dbReference type="NCBI Taxonomy" id="1314781"/>
    <lineage>
        <taxon>Eukaryota</taxon>
        <taxon>Fungi</taxon>
        <taxon>Dikarya</taxon>
        <taxon>Basidiomycota</taxon>
        <taxon>Agaricomycotina</taxon>
        <taxon>Agaricomycetes</taxon>
        <taxon>Auriculariales</taxon>
        <taxon>Exidiaceae</taxon>
        <taxon>Exidia</taxon>
    </lineage>
</organism>
<keyword evidence="3" id="KW-1185">Reference proteome</keyword>
<evidence type="ECO:0000313" key="3">
    <source>
        <dbReference type="Proteomes" id="UP000077266"/>
    </source>
</evidence>
<dbReference type="Gene3D" id="3.30.160.60">
    <property type="entry name" value="Classic Zinc Finger"/>
    <property type="match status" value="1"/>
</dbReference>
<evidence type="ECO:0000313" key="2">
    <source>
        <dbReference type="EMBL" id="KZV87901.1"/>
    </source>
</evidence>
<sequence length="521" mass="56806">MLDFEPINESSSPQLPPTITLIEIPPALASIAEVEPEPLLDFLPFSAFTDSEYPLYFAANAYPSPLRFSVDIPAPALNVDIDSALSYTATPDSISSFDTLATPISSSFYASPRINLIDATPPPLGTLGLAPSPSAWSATSDGFVKPADVMRDPFATPEDMKTSDDEGDEKAERGAWAIFDVDLNTNADVLPADLAEDDKAAGLALAIIPPLPPQPILTTSASRKRRIARREDDGETAADARATRRVKKPKIDVSLPESGARRTTRKPPPPGRRVSNRLPPSSRPIAHLVHRPSPAAVHPRPYTHPTPTPASQTNVVSMAVDPSSSRKRPRFDSLDDGASGSITKRRKAVASRAPALDLDDEDCADSDADDQSEPGDGDHDHSYLPSRTKASRVRSRKQGGTPRNRITAAVSSGVFTPGEPTLRRDGKIGCTGCPDKTFKRYPDAQRHVDTTHCPLRPYMCTTCCTTFSRSSCRRTHWWRTDTACVPADEVDRQLLVSRHERVLPDAREKKTLRREANPRFV</sequence>
<dbReference type="InParanoid" id="A0A165EX79"/>
<evidence type="ECO:0000256" key="1">
    <source>
        <dbReference type="SAM" id="MobiDB-lite"/>
    </source>
</evidence>
<feature type="region of interest" description="Disordered" evidence="1">
    <location>
        <begin position="210"/>
        <end position="406"/>
    </location>
</feature>
<evidence type="ECO:0008006" key="4">
    <source>
        <dbReference type="Google" id="ProtNLM"/>
    </source>
</evidence>
<name>A0A165EX79_EXIGL</name>